<dbReference type="PANTHER" id="PTHR47561">
    <property type="entry name" value="POLYSACCHARIDE DEACETYLASE FAMILY PROTEIN (AFU_ORTHOLOGUE AFUA_6G05030)"/>
    <property type="match status" value="1"/>
</dbReference>
<dbReference type="AlphaFoldDB" id="A0A7W5DN39"/>
<proteinExistence type="predicted"/>
<dbReference type="Proteomes" id="UP000544222">
    <property type="component" value="Unassembled WGS sequence"/>
</dbReference>
<dbReference type="InterPro" id="IPR022560">
    <property type="entry name" value="DUF3473"/>
</dbReference>
<feature type="domain" description="NodB homology" evidence="1">
    <location>
        <begin position="11"/>
        <end position="275"/>
    </location>
</feature>
<evidence type="ECO:0000259" key="1">
    <source>
        <dbReference type="PROSITE" id="PS51677"/>
    </source>
</evidence>
<dbReference type="Pfam" id="PF01522">
    <property type="entry name" value="Polysacc_deac_1"/>
    <property type="match status" value="1"/>
</dbReference>
<dbReference type="PROSITE" id="PS51677">
    <property type="entry name" value="NODB"/>
    <property type="match status" value="1"/>
</dbReference>
<evidence type="ECO:0000313" key="3">
    <source>
        <dbReference type="Proteomes" id="UP000544222"/>
    </source>
</evidence>
<dbReference type="Pfam" id="PF11959">
    <property type="entry name" value="DUF3473"/>
    <property type="match status" value="1"/>
</dbReference>
<gene>
    <name evidence="2" type="ORF">FHX64_000132</name>
</gene>
<protein>
    <submittedName>
        <fullName evidence="2">Polysaccharide deacetylase family protein (PEP-CTERM system associated)</fullName>
    </submittedName>
</protein>
<dbReference type="InterPro" id="IPR002509">
    <property type="entry name" value="NODB_dom"/>
</dbReference>
<dbReference type="CDD" id="cd10941">
    <property type="entry name" value="CE4_PuuE_HpPgdA_like_2"/>
    <property type="match status" value="1"/>
</dbReference>
<dbReference type="Gene3D" id="3.20.20.370">
    <property type="entry name" value="Glycoside hydrolase/deacetylase"/>
    <property type="match status" value="1"/>
</dbReference>
<dbReference type="SUPFAM" id="SSF88713">
    <property type="entry name" value="Glycoside hydrolase/deacetylase"/>
    <property type="match status" value="1"/>
</dbReference>
<dbReference type="InterPro" id="IPR045235">
    <property type="entry name" value="PuuE_HpPgdA-like"/>
</dbReference>
<organism evidence="2 3">
    <name type="scientific">Microbacter margulisiae</name>
    <dbReference type="NCBI Taxonomy" id="1350067"/>
    <lineage>
        <taxon>Bacteria</taxon>
        <taxon>Pseudomonadati</taxon>
        <taxon>Bacteroidota</taxon>
        <taxon>Bacteroidia</taxon>
        <taxon>Bacteroidales</taxon>
        <taxon>Porphyromonadaceae</taxon>
        <taxon>Microbacter</taxon>
    </lineage>
</organism>
<dbReference type="GO" id="GO:0005975">
    <property type="term" value="P:carbohydrate metabolic process"/>
    <property type="evidence" value="ECO:0007669"/>
    <property type="project" value="InterPro"/>
</dbReference>
<dbReference type="EMBL" id="JACHYB010000001">
    <property type="protein sequence ID" value="MBB3185969.1"/>
    <property type="molecule type" value="Genomic_DNA"/>
</dbReference>
<evidence type="ECO:0000313" key="2">
    <source>
        <dbReference type="EMBL" id="MBB3185969.1"/>
    </source>
</evidence>
<comment type="caution">
    <text evidence="2">The sequence shown here is derived from an EMBL/GenBank/DDBJ whole genome shotgun (WGS) entry which is preliminary data.</text>
</comment>
<keyword evidence="3" id="KW-1185">Reference proteome</keyword>
<dbReference type="GO" id="GO:0016810">
    <property type="term" value="F:hydrolase activity, acting on carbon-nitrogen (but not peptide) bonds"/>
    <property type="evidence" value="ECO:0007669"/>
    <property type="project" value="InterPro"/>
</dbReference>
<name>A0A7W5DN39_9PORP</name>
<accession>A0A7W5DN39</accession>
<reference evidence="2 3" key="1">
    <citation type="submission" date="2020-08" db="EMBL/GenBank/DDBJ databases">
        <title>Genomic Encyclopedia of Type Strains, Phase IV (KMG-IV): sequencing the most valuable type-strain genomes for metagenomic binning, comparative biology and taxonomic classification.</title>
        <authorList>
            <person name="Goeker M."/>
        </authorList>
    </citation>
    <scope>NUCLEOTIDE SEQUENCE [LARGE SCALE GENOMIC DNA]</scope>
    <source>
        <strain evidence="2 3">DSM 27471</strain>
    </source>
</reference>
<dbReference type="RefSeq" id="WP_183411907.1">
    <property type="nucleotide sequence ID" value="NZ_JACHYB010000001.1"/>
</dbReference>
<dbReference type="PANTHER" id="PTHR47561:SF1">
    <property type="entry name" value="POLYSACCHARIDE DEACETYLASE FAMILY PROTEIN (AFU_ORTHOLOGUE AFUA_6G05030)"/>
    <property type="match status" value="1"/>
</dbReference>
<dbReference type="InterPro" id="IPR011330">
    <property type="entry name" value="Glyco_hydro/deAcase_b/a-brl"/>
</dbReference>
<sequence length="275" mass="31959">MNILTFDLEEWYIYQLYPKGGKDYYLPLLDRYLNEVLDMLSQQQLNATFFCLGMVAKEYPDVIKKIARQGHEIGCHSDQHQWVTALTPELFYRDTKNAIDALENIIGKKVQGYRAPAFSIGRSTQWALPILKEVGIEYDCSIFPTNRDFGGFPGFQENSPCIISYNNKAIKEFPISTHSVLGKQIAYSGGGYLRLLPYAFIRSFMLKEPYVMSYCHIRDFDAEQKRMLNLRYFKNYYGIQHAFMKLSRLIHDFEFMSVEAANRTIDWAAVPIVQL</sequence>